<dbReference type="Proteomes" id="UP000270205">
    <property type="component" value="Unassembled WGS sequence"/>
</dbReference>
<accession>A0A7Z8YP67</accession>
<proteinExistence type="predicted"/>
<keyword evidence="1" id="KW-0732">Signal</keyword>
<evidence type="ECO:0008006" key="4">
    <source>
        <dbReference type="Google" id="ProtNLM"/>
    </source>
</evidence>
<dbReference type="EMBL" id="UYIV01000001">
    <property type="protein sequence ID" value="VDH03646.1"/>
    <property type="molecule type" value="Genomic_DNA"/>
</dbReference>
<reference evidence="2 3" key="1">
    <citation type="submission" date="2018-11" db="EMBL/GenBank/DDBJ databases">
        <authorList>
            <consortium name="Pathogen Informatics"/>
        </authorList>
    </citation>
    <scope>NUCLEOTIDE SEQUENCE [LARGE SCALE GENOMIC DNA]</scope>
    <source>
        <strain evidence="2 3">NCTC12929</strain>
    </source>
</reference>
<evidence type="ECO:0000313" key="3">
    <source>
        <dbReference type="Proteomes" id="UP000270205"/>
    </source>
</evidence>
<protein>
    <recommendedName>
        <fullName evidence="4">GLPGLI family protein</fullName>
    </recommendedName>
</protein>
<name>A0A7Z8YP67_9FLAO</name>
<feature type="chain" id="PRO_5031369867" description="GLPGLI family protein" evidence="1">
    <location>
        <begin position="19"/>
        <end position="182"/>
    </location>
</feature>
<dbReference type="RefSeq" id="WP_125151042.1">
    <property type="nucleotide sequence ID" value="NZ_UYIV01000001.1"/>
</dbReference>
<evidence type="ECO:0000256" key="1">
    <source>
        <dbReference type="SAM" id="SignalP"/>
    </source>
</evidence>
<organism evidence="2 3">
    <name type="scientific">Bergeyella zoohelcum</name>
    <dbReference type="NCBI Taxonomy" id="1015"/>
    <lineage>
        <taxon>Bacteria</taxon>
        <taxon>Pseudomonadati</taxon>
        <taxon>Bacteroidota</taxon>
        <taxon>Flavobacteriia</taxon>
        <taxon>Flavobacteriales</taxon>
        <taxon>Weeksellaceae</taxon>
        <taxon>Bergeyella</taxon>
    </lineage>
</organism>
<feature type="signal peptide" evidence="1">
    <location>
        <begin position="1"/>
        <end position="18"/>
    </location>
</feature>
<gene>
    <name evidence="2" type="ORF">NCTC12929_01033</name>
</gene>
<sequence length="182" mass="21221">MKKSIYFALLMFFININAQNIYPLDTPFSQIPNNAYLKDLNNELDPYIGKYIAMDNGKIIELNITKHLKNPEFGINNSIYFQDILKVKIVIKDYLGNVIYENFTHPKDKFNSYFIMPARDTLVFYYSGTNCAVGWGDVFLKKLNATQIQWNYKPESARTEKCPNADLTLYLPQTKDLIFTKQ</sequence>
<comment type="caution">
    <text evidence="2">The sequence shown here is derived from an EMBL/GenBank/DDBJ whole genome shotgun (WGS) entry which is preliminary data.</text>
</comment>
<dbReference type="AlphaFoldDB" id="A0A7Z8YP67"/>
<evidence type="ECO:0000313" key="2">
    <source>
        <dbReference type="EMBL" id="VDH03646.1"/>
    </source>
</evidence>